<dbReference type="OMA" id="CKQKHQL"/>
<keyword evidence="11" id="KW-0675">Receptor</keyword>
<sequence length="309" mass="34675">MAKCLLFFTACFISTVVNIPLNTNCAPGEESFLMGCKSCEVGYYSRDGLVCKKCSTCLDIQTLLRECISTEDTFCLCPEGTYLQNNTICSRCQKCEKGTFQVVDCSHNFDRVCQKCPRGQTTNGTNSKTCFVKPNPPDLVETKKETVIKWPYVVGGAALVSVLCVVFLIYYFLVKRFKTRKRFIDCRGKNVSLLNENVLSDCATEFNIASSSECANQTWQKQLKDVPADILFELGKKLNPAFANNWKVLAGQLGYTYEDIAHFDLSPKTATVDLLHDWSTGENATLNILYDKLILIKRPDAAEIVRPYL</sequence>
<dbReference type="PANTHER" id="PTHR46605:SF2">
    <property type="entry name" value="TNFR-CYS DOMAIN-CONTAINING PROTEIN"/>
    <property type="match status" value="1"/>
</dbReference>
<gene>
    <name evidence="11" type="primary">NGFR</name>
</gene>
<evidence type="ECO:0000256" key="8">
    <source>
        <dbReference type="SAM" id="SignalP"/>
    </source>
</evidence>
<dbReference type="Gene3D" id="2.10.50.10">
    <property type="entry name" value="Tumor Necrosis Factor Receptor, subunit A, domain 2"/>
    <property type="match status" value="2"/>
</dbReference>
<feature type="chain" id="PRO_5044738726" evidence="8">
    <location>
        <begin position="19"/>
        <end position="309"/>
    </location>
</feature>
<dbReference type="Pfam" id="PF00020">
    <property type="entry name" value="TNFR_c6"/>
    <property type="match status" value="2"/>
</dbReference>
<protein>
    <submittedName>
        <fullName evidence="11">Tumor necrosis factor receptor superfamily member 16</fullName>
    </submittedName>
</protein>
<dbReference type="SUPFAM" id="SSF57586">
    <property type="entry name" value="TNF receptor-like"/>
    <property type="match status" value="1"/>
</dbReference>
<dbReference type="InterPro" id="IPR001368">
    <property type="entry name" value="TNFR/NGFR_Cys_rich_reg"/>
</dbReference>
<evidence type="ECO:0000259" key="9">
    <source>
        <dbReference type="PROSITE" id="PS50017"/>
    </source>
</evidence>
<dbReference type="PROSITE" id="PS50050">
    <property type="entry name" value="TNFR_NGFR_2"/>
    <property type="match status" value="2"/>
</dbReference>
<feature type="disulfide bond" evidence="6">
    <location>
        <begin position="92"/>
        <end position="105"/>
    </location>
</feature>
<dbReference type="InterPro" id="IPR000488">
    <property type="entry name" value="Death_dom"/>
</dbReference>
<evidence type="ECO:0000256" key="7">
    <source>
        <dbReference type="SAM" id="Phobius"/>
    </source>
</evidence>
<dbReference type="GO" id="GO:0009986">
    <property type="term" value="C:cell surface"/>
    <property type="evidence" value="ECO:0007669"/>
    <property type="project" value="TreeGrafter"/>
</dbReference>
<dbReference type="SMART" id="SM00208">
    <property type="entry name" value="TNFR"/>
    <property type="match status" value="2"/>
</dbReference>
<keyword evidence="5" id="KW-0325">Glycoprotein</keyword>
<keyword evidence="1" id="KW-0053">Apoptosis</keyword>
<feature type="disulfide bond" evidence="6">
    <location>
        <begin position="54"/>
        <end position="67"/>
    </location>
</feature>
<dbReference type="GO" id="GO:0005035">
    <property type="term" value="F:death receptor activity"/>
    <property type="evidence" value="ECO:0007669"/>
    <property type="project" value="TreeGrafter"/>
</dbReference>
<evidence type="ECO:0000256" key="6">
    <source>
        <dbReference type="PROSITE-ProRule" id="PRU00206"/>
    </source>
</evidence>
<dbReference type="SUPFAM" id="SSF47986">
    <property type="entry name" value="DEATH domain"/>
    <property type="match status" value="1"/>
</dbReference>
<keyword evidence="2 8" id="KW-0732">Signal</keyword>
<evidence type="ECO:0000259" key="10">
    <source>
        <dbReference type="PROSITE" id="PS50050"/>
    </source>
</evidence>
<feature type="domain" description="TNFR-Cys" evidence="10">
    <location>
        <begin position="38"/>
        <end position="75"/>
    </location>
</feature>
<dbReference type="GO" id="GO:0006915">
    <property type="term" value="P:apoptotic process"/>
    <property type="evidence" value="ECO:0007669"/>
    <property type="project" value="UniProtKB-KW"/>
</dbReference>
<dbReference type="InterPro" id="IPR052302">
    <property type="entry name" value="Neurotrophin_rcpt-DD"/>
</dbReference>
<dbReference type="Pfam" id="PF00531">
    <property type="entry name" value="Death"/>
    <property type="match status" value="1"/>
</dbReference>
<keyword evidence="7" id="KW-0812">Transmembrane</keyword>
<dbReference type="PANTHER" id="PTHR46605">
    <property type="entry name" value="TUMOR NECROSIS FACTOR RECEPTOR"/>
    <property type="match status" value="1"/>
</dbReference>
<dbReference type="AlphaFoldDB" id="T2MHT0"/>
<keyword evidence="3" id="KW-0677">Repeat</keyword>
<organism evidence="11">
    <name type="scientific">Hydra vulgaris</name>
    <name type="common">Hydra</name>
    <name type="synonym">Hydra attenuata</name>
    <dbReference type="NCBI Taxonomy" id="6087"/>
    <lineage>
        <taxon>Eukaryota</taxon>
        <taxon>Metazoa</taxon>
        <taxon>Cnidaria</taxon>
        <taxon>Hydrozoa</taxon>
        <taxon>Hydroidolina</taxon>
        <taxon>Anthoathecata</taxon>
        <taxon>Aplanulata</taxon>
        <taxon>Hydridae</taxon>
        <taxon>Hydra</taxon>
    </lineage>
</organism>
<keyword evidence="7" id="KW-0472">Membrane</keyword>
<feature type="disulfide bond" evidence="6">
    <location>
        <begin position="57"/>
        <end position="75"/>
    </location>
</feature>
<keyword evidence="7" id="KW-1133">Transmembrane helix</keyword>
<accession>T2MHT0</accession>
<dbReference type="InterPro" id="IPR011029">
    <property type="entry name" value="DEATH-like_dom_sf"/>
</dbReference>
<evidence type="ECO:0000313" key="11">
    <source>
        <dbReference type="EMBL" id="CDG71472.1"/>
    </source>
</evidence>
<evidence type="ECO:0000256" key="3">
    <source>
        <dbReference type="ARBA" id="ARBA00022737"/>
    </source>
</evidence>
<dbReference type="OrthoDB" id="5978987at2759"/>
<comment type="caution">
    <text evidence="6">Lacks conserved residue(s) required for the propagation of feature annotation.</text>
</comment>
<evidence type="ECO:0000256" key="2">
    <source>
        <dbReference type="ARBA" id="ARBA00022729"/>
    </source>
</evidence>
<dbReference type="EMBL" id="HAAD01005240">
    <property type="protein sequence ID" value="CDG71472.1"/>
    <property type="molecule type" value="mRNA"/>
</dbReference>
<feature type="repeat" description="TNFR-Cys" evidence="6">
    <location>
        <begin position="76"/>
        <end position="113"/>
    </location>
</feature>
<keyword evidence="4 6" id="KW-1015">Disulfide bond</keyword>
<feature type="domain" description="Death" evidence="9">
    <location>
        <begin position="245"/>
        <end position="309"/>
    </location>
</feature>
<evidence type="ECO:0000256" key="5">
    <source>
        <dbReference type="ARBA" id="ARBA00023180"/>
    </source>
</evidence>
<dbReference type="GO" id="GO:0007266">
    <property type="term" value="P:Rho protein signal transduction"/>
    <property type="evidence" value="ECO:0007669"/>
    <property type="project" value="TreeGrafter"/>
</dbReference>
<evidence type="ECO:0000256" key="1">
    <source>
        <dbReference type="ARBA" id="ARBA00022703"/>
    </source>
</evidence>
<dbReference type="SMART" id="SM01411">
    <property type="entry name" value="Ephrin_rec_like"/>
    <property type="match status" value="1"/>
</dbReference>
<evidence type="ECO:0000256" key="4">
    <source>
        <dbReference type="ARBA" id="ARBA00023157"/>
    </source>
</evidence>
<feature type="disulfide bond" evidence="6">
    <location>
        <begin position="95"/>
        <end position="113"/>
    </location>
</feature>
<dbReference type="PROSITE" id="PS50017">
    <property type="entry name" value="DEATH_DOMAIN"/>
    <property type="match status" value="1"/>
</dbReference>
<name>T2MHT0_HYDVU</name>
<feature type="signal peptide" evidence="8">
    <location>
        <begin position="1"/>
        <end position="18"/>
    </location>
</feature>
<feature type="domain" description="TNFR-Cys" evidence="10">
    <location>
        <begin position="76"/>
        <end position="113"/>
    </location>
</feature>
<dbReference type="Gene3D" id="1.10.533.10">
    <property type="entry name" value="Death Domain, Fas"/>
    <property type="match status" value="1"/>
</dbReference>
<dbReference type="GO" id="GO:0048406">
    <property type="term" value="F:nerve growth factor binding"/>
    <property type="evidence" value="ECO:0007669"/>
    <property type="project" value="TreeGrafter"/>
</dbReference>
<dbReference type="GO" id="GO:0015026">
    <property type="term" value="F:coreceptor activity"/>
    <property type="evidence" value="ECO:0007669"/>
    <property type="project" value="TreeGrafter"/>
</dbReference>
<dbReference type="GO" id="GO:0005886">
    <property type="term" value="C:plasma membrane"/>
    <property type="evidence" value="ECO:0007669"/>
    <property type="project" value="TreeGrafter"/>
</dbReference>
<feature type="transmembrane region" description="Helical" evidence="7">
    <location>
        <begin position="150"/>
        <end position="173"/>
    </location>
</feature>
<feature type="repeat" description="TNFR-Cys" evidence="6">
    <location>
        <begin position="38"/>
        <end position="75"/>
    </location>
</feature>
<reference evidence="11" key="1">
    <citation type="journal article" date="2013" name="Genome Biol. Evol.">
        <title>Punctuated emergences of genetic and phenotypic innovations in eumetazoan, bilaterian, euteleostome, and hominidae ancestors.</title>
        <authorList>
            <person name="Wenger Y."/>
            <person name="Galliot B."/>
        </authorList>
    </citation>
    <scope>NUCLEOTIDE SEQUENCE</scope>
    <source>
        <tissue evidence="11">Whole animals</tissue>
    </source>
</reference>
<proteinExistence type="evidence at transcript level"/>